<dbReference type="Gene3D" id="2.40.100.10">
    <property type="entry name" value="Cyclophilin-like"/>
    <property type="match status" value="1"/>
</dbReference>
<dbReference type="PROSITE" id="PS00170">
    <property type="entry name" value="CSA_PPIASE_1"/>
    <property type="match status" value="1"/>
</dbReference>
<reference evidence="5" key="1">
    <citation type="submission" date="2016-10" db="EMBL/GenBank/DDBJ databases">
        <authorList>
            <person name="de Groot N.N."/>
        </authorList>
    </citation>
    <scope>NUCLEOTIDE SEQUENCE</scope>
</reference>
<feature type="domain" description="PPIase cyclophilin-type" evidence="4">
    <location>
        <begin position="29"/>
        <end position="172"/>
    </location>
</feature>
<sequence length="174" mass="19948">MKKFLFMMFILVMSLYAKNPHVVLETTQGKIELELFEDVAPLAVENFITHIKEGYYNGVAFHRIIRNFMIQGGDPTETGRGGESIWKKPFKDEFKDKVFDKPGILAMANRGPSTNGSQFFITTAPTPWLNGYYTIFGQVVPSSMKTLAKLNVVKTDRRDRPIHRQEIIRAYVLK</sequence>
<keyword evidence="3 5" id="KW-0413">Isomerase</keyword>
<dbReference type="EC" id="5.2.1.8" evidence="1"/>
<dbReference type="GO" id="GO:0003755">
    <property type="term" value="F:peptidyl-prolyl cis-trans isomerase activity"/>
    <property type="evidence" value="ECO:0007669"/>
    <property type="project" value="UniProtKB-KW"/>
</dbReference>
<evidence type="ECO:0000256" key="1">
    <source>
        <dbReference type="ARBA" id="ARBA00013194"/>
    </source>
</evidence>
<dbReference type="PANTHER" id="PTHR45625:SF4">
    <property type="entry name" value="PEPTIDYLPROLYL ISOMERASE DOMAIN AND WD REPEAT-CONTAINING PROTEIN 1"/>
    <property type="match status" value="1"/>
</dbReference>
<dbReference type="PROSITE" id="PS50072">
    <property type="entry name" value="CSA_PPIASE_2"/>
    <property type="match status" value="1"/>
</dbReference>
<dbReference type="GO" id="GO:0006457">
    <property type="term" value="P:protein folding"/>
    <property type="evidence" value="ECO:0007669"/>
    <property type="project" value="InterPro"/>
</dbReference>
<dbReference type="PANTHER" id="PTHR45625">
    <property type="entry name" value="PEPTIDYL-PROLYL CIS-TRANS ISOMERASE-RELATED"/>
    <property type="match status" value="1"/>
</dbReference>
<dbReference type="PRINTS" id="PR00153">
    <property type="entry name" value="CSAPPISMRASE"/>
</dbReference>
<gene>
    <name evidence="5" type="ORF">MNB_SM-3-974</name>
</gene>
<dbReference type="InterPro" id="IPR044666">
    <property type="entry name" value="Cyclophilin_A-like"/>
</dbReference>
<accession>A0A1W1D4R0</accession>
<dbReference type="Pfam" id="PF00160">
    <property type="entry name" value="Pro_isomerase"/>
    <property type="match status" value="1"/>
</dbReference>
<evidence type="ECO:0000256" key="3">
    <source>
        <dbReference type="ARBA" id="ARBA00023235"/>
    </source>
</evidence>
<dbReference type="InterPro" id="IPR002130">
    <property type="entry name" value="Cyclophilin-type_PPIase_dom"/>
</dbReference>
<dbReference type="PIRSF" id="PIRSF001467">
    <property type="entry name" value="Peptidylpro_ismrse"/>
    <property type="match status" value="1"/>
</dbReference>
<proteinExistence type="predicted"/>
<dbReference type="InterPro" id="IPR029000">
    <property type="entry name" value="Cyclophilin-like_dom_sf"/>
</dbReference>
<evidence type="ECO:0000256" key="2">
    <source>
        <dbReference type="ARBA" id="ARBA00023110"/>
    </source>
</evidence>
<dbReference type="AlphaFoldDB" id="A0A1W1D4R0"/>
<dbReference type="EMBL" id="FPHP01000034">
    <property type="protein sequence ID" value="SFV75422.1"/>
    <property type="molecule type" value="Genomic_DNA"/>
</dbReference>
<organism evidence="5">
    <name type="scientific">hydrothermal vent metagenome</name>
    <dbReference type="NCBI Taxonomy" id="652676"/>
    <lineage>
        <taxon>unclassified sequences</taxon>
        <taxon>metagenomes</taxon>
        <taxon>ecological metagenomes</taxon>
    </lineage>
</organism>
<dbReference type="InterPro" id="IPR024936">
    <property type="entry name" value="Cyclophilin-type_PPIase"/>
</dbReference>
<dbReference type="SUPFAM" id="SSF50891">
    <property type="entry name" value="Cyclophilin-like"/>
    <property type="match status" value="1"/>
</dbReference>
<name>A0A1W1D4R0_9ZZZZ</name>
<evidence type="ECO:0000313" key="5">
    <source>
        <dbReference type="EMBL" id="SFV75422.1"/>
    </source>
</evidence>
<protein>
    <recommendedName>
        <fullName evidence="1">peptidylprolyl isomerase</fullName>
        <ecNumber evidence="1">5.2.1.8</ecNumber>
    </recommendedName>
</protein>
<keyword evidence="2" id="KW-0697">Rotamase</keyword>
<evidence type="ECO:0000259" key="4">
    <source>
        <dbReference type="PROSITE" id="PS50072"/>
    </source>
</evidence>
<dbReference type="InterPro" id="IPR020892">
    <property type="entry name" value="Cyclophilin-type_PPIase_CS"/>
</dbReference>